<feature type="compositionally biased region" description="Acidic residues" evidence="1">
    <location>
        <begin position="277"/>
        <end position="287"/>
    </location>
</feature>
<gene>
    <name evidence="2" type="ORF">g.43976</name>
</gene>
<feature type="region of interest" description="Disordered" evidence="1">
    <location>
        <begin position="87"/>
        <end position="110"/>
    </location>
</feature>
<organism evidence="2">
    <name type="scientific">Homalodisca liturata</name>
    <dbReference type="NCBI Taxonomy" id="320908"/>
    <lineage>
        <taxon>Eukaryota</taxon>
        <taxon>Metazoa</taxon>
        <taxon>Ecdysozoa</taxon>
        <taxon>Arthropoda</taxon>
        <taxon>Hexapoda</taxon>
        <taxon>Insecta</taxon>
        <taxon>Pterygota</taxon>
        <taxon>Neoptera</taxon>
        <taxon>Paraneoptera</taxon>
        <taxon>Hemiptera</taxon>
        <taxon>Auchenorrhyncha</taxon>
        <taxon>Membracoidea</taxon>
        <taxon>Cicadellidae</taxon>
        <taxon>Cicadellinae</taxon>
        <taxon>Proconiini</taxon>
        <taxon>Homalodisca</taxon>
    </lineage>
</organism>
<name>A0A1B6J7R1_9HEMI</name>
<proteinExistence type="predicted"/>
<dbReference type="EMBL" id="GECU01012495">
    <property type="protein sequence ID" value="JAS95211.1"/>
    <property type="molecule type" value="Transcribed_RNA"/>
</dbReference>
<evidence type="ECO:0000256" key="1">
    <source>
        <dbReference type="SAM" id="MobiDB-lite"/>
    </source>
</evidence>
<feature type="compositionally biased region" description="Polar residues" evidence="1">
    <location>
        <begin position="87"/>
        <end position="106"/>
    </location>
</feature>
<protein>
    <submittedName>
        <fullName evidence="2">Uncharacterized protein</fullName>
    </submittedName>
</protein>
<accession>A0A1B6J7R1</accession>
<reference evidence="2" key="1">
    <citation type="submission" date="2015-11" db="EMBL/GenBank/DDBJ databases">
        <title>De novo transcriptome assembly of four potential Pierce s Disease insect vectors from Arizona vineyards.</title>
        <authorList>
            <person name="Tassone E.E."/>
        </authorList>
    </citation>
    <scope>NUCLEOTIDE SEQUENCE</scope>
</reference>
<feature type="region of interest" description="Disordered" evidence="1">
    <location>
        <begin position="270"/>
        <end position="310"/>
    </location>
</feature>
<dbReference type="AlphaFoldDB" id="A0A1B6J7R1"/>
<sequence length="372" mass="40719">MDNHIELESHDKSNSNKKIVLQQGLVNNGFSSLAEGQLDNDPSENNAMNSNECEVVESLIHKISPISKVYGLICEDDELCHEKCGLTTNETSGDNKNSQQTDNSTSDLEKRKFIDDKQLNSGSVNMNSTDNIGFVDAKVQNCIEPGSTKAVEMGCHNSSPCGNTETAGTSNTEQLLPVQHPLLGKSLINPNPSVFDMIQENVLPHYGVSLLNTNDGTDLMSLETDKSVVISNNNAIPQAESIVTSNFSLNLLKSYDTDDSSEGEACEASFQYREDKNEEDSDRDSDSDSSSSSSSTSIIISDSSDSDSDELYENFNVKPCKPIKAKKEISLEDLPPIEDLKISVPEEDCTPIGKIQIEIQTRIHHHQAVQLQ</sequence>
<evidence type="ECO:0000313" key="2">
    <source>
        <dbReference type="EMBL" id="JAS95211.1"/>
    </source>
</evidence>
<feature type="compositionally biased region" description="Low complexity" evidence="1">
    <location>
        <begin position="288"/>
        <end position="303"/>
    </location>
</feature>